<protein>
    <submittedName>
        <fullName evidence="2">Uncharacterized protein</fullName>
    </submittedName>
</protein>
<feature type="compositionally biased region" description="Basic and acidic residues" evidence="1">
    <location>
        <begin position="57"/>
        <end position="67"/>
    </location>
</feature>
<reference evidence="2 3" key="1">
    <citation type="submission" date="2019-04" db="EMBL/GenBank/DDBJ databases">
        <title>Friends and foes A comparative genomics studyof 23 Aspergillus species from section Flavi.</title>
        <authorList>
            <consortium name="DOE Joint Genome Institute"/>
            <person name="Kjaerbolling I."/>
            <person name="Vesth T."/>
            <person name="Frisvad J.C."/>
            <person name="Nybo J.L."/>
            <person name="Theobald S."/>
            <person name="Kildgaard S."/>
            <person name="Isbrandt T."/>
            <person name="Kuo A."/>
            <person name="Sato A."/>
            <person name="Lyhne E.K."/>
            <person name="Kogle M.E."/>
            <person name="Wiebenga A."/>
            <person name="Kun R.S."/>
            <person name="Lubbers R.J."/>
            <person name="Makela M.R."/>
            <person name="Barry K."/>
            <person name="Chovatia M."/>
            <person name="Clum A."/>
            <person name="Daum C."/>
            <person name="Haridas S."/>
            <person name="He G."/>
            <person name="LaButti K."/>
            <person name="Lipzen A."/>
            <person name="Mondo S."/>
            <person name="Riley R."/>
            <person name="Salamov A."/>
            <person name="Simmons B.A."/>
            <person name="Magnuson J.K."/>
            <person name="Henrissat B."/>
            <person name="Mortensen U.H."/>
            <person name="Larsen T.O."/>
            <person name="Devries R.P."/>
            <person name="Grigoriev I.V."/>
            <person name="Machida M."/>
            <person name="Baker S.E."/>
            <person name="Andersen M.R."/>
        </authorList>
    </citation>
    <scope>NUCLEOTIDE SEQUENCE [LARGE SCALE GENOMIC DNA]</scope>
    <source>
        <strain evidence="2 3">CBS 763.97</strain>
    </source>
</reference>
<dbReference type="RefSeq" id="XP_031924318.1">
    <property type="nucleotide sequence ID" value="XM_032068066.1"/>
</dbReference>
<evidence type="ECO:0000313" key="2">
    <source>
        <dbReference type="EMBL" id="KAE8361237.1"/>
    </source>
</evidence>
<dbReference type="AlphaFoldDB" id="A0A5N6ZUJ7"/>
<feature type="region of interest" description="Disordered" evidence="1">
    <location>
        <begin position="35"/>
        <end position="70"/>
    </location>
</feature>
<gene>
    <name evidence="2" type="ORF">BDV27DRAFT_133359</name>
</gene>
<organism evidence="2 3">
    <name type="scientific">Aspergillus caelatus</name>
    <dbReference type="NCBI Taxonomy" id="61420"/>
    <lineage>
        <taxon>Eukaryota</taxon>
        <taxon>Fungi</taxon>
        <taxon>Dikarya</taxon>
        <taxon>Ascomycota</taxon>
        <taxon>Pezizomycotina</taxon>
        <taxon>Eurotiomycetes</taxon>
        <taxon>Eurotiomycetidae</taxon>
        <taxon>Eurotiales</taxon>
        <taxon>Aspergillaceae</taxon>
        <taxon>Aspergillus</taxon>
        <taxon>Aspergillus subgen. Circumdati</taxon>
    </lineage>
</organism>
<evidence type="ECO:0000256" key="1">
    <source>
        <dbReference type="SAM" id="MobiDB-lite"/>
    </source>
</evidence>
<name>A0A5N6ZUJ7_9EURO</name>
<proteinExistence type="predicted"/>
<accession>A0A5N6ZUJ7</accession>
<dbReference type="Proteomes" id="UP000326268">
    <property type="component" value="Unassembled WGS sequence"/>
</dbReference>
<keyword evidence="3" id="KW-1185">Reference proteome</keyword>
<dbReference type="EMBL" id="ML737743">
    <property type="protein sequence ID" value="KAE8361237.1"/>
    <property type="molecule type" value="Genomic_DNA"/>
</dbReference>
<dbReference type="GeneID" id="43652512"/>
<dbReference type="OrthoDB" id="4337606at2759"/>
<sequence>MLPQTFTYHLISSVQHNCNDDQNNLKMKEVAATPMGVRRKDLDQPSGVIDSESAQGHGDDGVPHDSDNEPMVYETPRDYATSARQERDRLIAEGADPGSVILQSEVRNHVPQRDGDSPADFAKRYVETMKAMISRGVSILNDRCTADVVPSGFETTDGRFFDLGPGSGATKWEFRQFSQWFSQELETGQIHEVPEKWLKFEKPYPRKI</sequence>
<evidence type="ECO:0000313" key="3">
    <source>
        <dbReference type="Proteomes" id="UP000326268"/>
    </source>
</evidence>